<dbReference type="AlphaFoldDB" id="A0A2N8RDB5"/>
<keyword evidence="7" id="KW-0479">Metal-binding</keyword>
<dbReference type="GO" id="GO:0009103">
    <property type="term" value="P:lipopolysaccharide biosynthetic process"/>
    <property type="evidence" value="ECO:0007669"/>
    <property type="project" value="TreeGrafter"/>
</dbReference>
<organism evidence="9 10">
    <name type="scientific">Stutzerimonas stutzeri</name>
    <name type="common">Pseudomonas stutzeri</name>
    <dbReference type="NCBI Taxonomy" id="316"/>
    <lineage>
        <taxon>Bacteria</taxon>
        <taxon>Pseudomonadati</taxon>
        <taxon>Pseudomonadota</taxon>
        <taxon>Gammaproteobacteria</taxon>
        <taxon>Pseudomonadales</taxon>
        <taxon>Pseudomonadaceae</taxon>
        <taxon>Stutzerimonas</taxon>
    </lineage>
</organism>
<evidence type="ECO:0000256" key="5">
    <source>
        <dbReference type="ARBA" id="ARBA00022989"/>
    </source>
</evidence>
<keyword evidence="6 8" id="KW-0472">Membrane</keyword>
<dbReference type="CDD" id="cd06854">
    <property type="entry name" value="GT_WbpL_WbcO_like"/>
    <property type="match status" value="1"/>
</dbReference>
<feature type="binding site" evidence="7">
    <location>
        <position position="150"/>
    </location>
    <ligand>
        <name>Mg(2+)</name>
        <dbReference type="ChEBI" id="CHEBI:18420"/>
    </ligand>
</feature>
<evidence type="ECO:0000256" key="7">
    <source>
        <dbReference type="PIRSR" id="PIRSR600715-1"/>
    </source>
</evidence>
<evidence type="ECO:0000256" key="6">
    <source>
        <dbReference type="ARBA" id="ARBA00023136"/>
    </source>
</evidence>
<feature type="transmembrane region" description="Helical" evidence="8">
    <location>
        <begin position="239"/>
        <end position="258"/>
    </location>
</feature>
<evidence type="ECO:0000256" key="8">
    <source>
        <dbReference type="SAM" id="Phobius"/>
    </source>
</evidence>
<name>A0A2N8RDB5_STUST</name>
<proteinExistence type="predicted"/>
<sequence>MIWLLSVAAAVASFVFTGLLRRYALSRSLLDTPNARSSHTVPTPRGGGVAIVIVFLASALLLQHQGAVGSSAALAIVGAGAFIAALGFADDHRHIPARWRLLGHFGAASWALYSLGGLPPVPMFGVVIDLGWGGHALAIVLLVWLLNLYNFMDGIDGIAAVQAICACLGAVLCYALAGMGGLFLGLGVLELLLACATFGFLCWNFPTAKIFMGDAGSGFLGLSIGMLMLQAVGLAPRLLWAWLILLGVFVVDATYTLLRRLLRGEAVYHAHRSHAYQIAAQRAARHTPVTVSVGLVVLCWLLPWALLVSAEVIDGMLAILFAYAPLLAVCIWLRAGTAEVNSQGVENER</sequence>
<comment type="caution">
    <text evidence="9">The sequence shown here is derived from an EMBL/GenBank/DDBJ whole genome shotgun (WGS) entry which is preliminary data.</text>
</comment>
<dbReference type="GO" id="GO:0044038">
    <property type="term" value="P:cell wall macromolecule biosynthetic process"/>
    <property type="evidence" value="ECO:0007669"/>
    <property type="project" value="TreeGrafter"/>
</dbReference>
<reference evidence="9 10" key="1">
    <citation type="submission" date="2018-01" db="EMBL/GenBank/DDBJ databases">
        <title>Denitrification phenotypes of diverse strains of Pseudomonas stutzeri.</title>
        <authorList>
            <person name="Milligan D.A."/>
            <person name="Bergaust L."/>
            <person name="Bakken L.R."/>
            <person name="Frostegard A."/>
        </authorList>
    </citation>
    <scope>NUCLEOTIDE SEQUENCE [LARGE SCALE GENOMIC DNA]</scope>
    <source>
        <strain evidence="9 10">CCUG 44592</strain>
    </source>
</reference>
<dbReference type="Proteomes" id="UP000236003">
    <property type="component" value="Unassembled WGS sequence"/>
</dbReference>
<protein>
    <submittedName>
        <fullName evidence="9">Glycosyl transferase</fullName>
    </submittedName>
</protein>
<comment type="cofactor">
    <cofactor evidence="7">
        <name>Mg(2+)</name>
        <dbReference type="ChEBI" id="CHEBI:18420"/>
    </cofactor>
</comment>
<feature type="transmembrane region" description="Helical" evidence="8">
    <location>
        <begin position="68"/>
        <end position="89"/>
    </location>
</feature>
<accession>A0A2N8RDB5</accession>
<comment type="subcellular location">
    <subcellularLocation>
        <location evidence="1">Cell membrane</location>
        <topology evidence="1">Multi-pass membrane protein</topology>
    </subcellularLocation>
</comment>
<evidence type="ECO:0000256" key="3">
    <source>
        <dbReference type="ARBA" id="ARBA00022679"/>
    </source>
</evidence>
<evidence type="ECO:0000256" key="2">
    <source>
        <dbReference type="ARBA" id="ARBA00022475"/>
    </source>
</evidence>
<dbReference type="GO" id="GO:0016780">
    <property type="term" value="F:phosphotransferase activity, for other substituted phosphate groups"/>
    <property type="evidence" value="ECO:0007669"/>
    <property type="project" value="InterPro"/>
</dbReference>
<keyword evidence="2" id="KW-1003">Cell membrane</keyword>
<feature type="transmembrane region" description="Helical" evidence="8">
    <location>
        <begin position="215"/>
        <end position="233"/>
    </location>
</feature>
<feature type="transmembrane region" description="Helical" evidence="8">
    <location>
        <begin position="124"/>
        <end position="146"/>
    </location>
</feature>
<evidence type="ECO:0000256" key="1">
    <source>
        <dbReference type="ARBA" id="ARBA00004651"/>
    </source>
</evidence>
<evidence type="ECO:0000313" key="10">
    <source>
        <dbReference type="Proteomes" id="UP000236003"/>
    </source>
</evidence>
<dbReference type="GO" id="GO:0071555">
    <property type="term" value="P:cell wall organization"/>
    <property type="evidence" value="ECO:0007669"/>
    <property type="project" value="TreeGrafter"/>
</dbReference>
<dbReference type="EMBL" id="POUM01000010">
    <property type="protein sequence ID" value="PNF59078.1"/>
    <property type="molecule type" value="Genomic_DNA"/>
</dbReference>
<feature type="transmembrane region" description="Helical" evidence="8">
    <location>
        <begin position="46"/>
        <end position="62"/>
    </location>
</feature>
<feature type="binding site" evidence="7">
    <location>
        <position position="214"/>
    </location>
    <ligand>
        <name>Mg(2+)</name>
        <dbReference type="ChEBI" id="CHEBI:18420"/>
    </ligand>
</feature>
<feature type="transmembrane region" description="Helical" evidence="8">
    <location>
        <begin position="158"/>
        <end position="177"/>
    </location>
</feature>
<feature type="transmembrane region" description="Helical" evidence="8">
    <location>
        <begin position="183"/>
        <end position="203"/>
    </location>
</feature>
<dbReference type="PANTHER" id="PTHR22926">
    <property type="entry name" value="PHOSPHO-N-ACETYLMURAMOYL-PENTAPEPTIDE-TRANSFERASE"/>
    <property type="match status" value="1"/>
</dbReference>
<evidence type="ECO:0000256" key="4">
    <source>
        <dbReference type="ARBA" id="ARBA00022692"/>
    </source>
</evidence>
<keyword evidence="7" id="KW-0460">Magnesium</keyword>
<dbReference type="PANTHER" id="PTHR22926:SF3">
    <property type="entry name" value="UNDECAPRENYL-PHOSPHATE ALPHA-N-ACETYLGLUCOSAMINYL 1-PHOSPHATE TRANSFERASE"/>
    <property type="match status" value="1"/>
</dbReference>
<dbReference type="GO" id="GO:0046872">
    <property type="term" value="F:metal ion binding"/>
    <property type="evidence" value="ECO:0007669"/>
    <property type="project" value="UniProtKB-KW"/>
</dbReference>
<dbReference type="Pfam" id="PF00953">
    <property type="entry name" value="Glycos_transf_4"/>
    <property type="match status" value="1"/>
</dbReference>
<keyword evidence="3 9" id="KW-0808">Transferase</keyword>
<keyword evidence="4 8" id="KW-0812">Transmembrane</keyword>
<feature type="transmembrane region" description="Helical" evidence="8">
    <location>
        <begin position="312"/>
        <end position="333"/>
    </location>
</feature>
<dbReference type="RefSeq" id="WP_102820771.1">
    <property type="nucleotide sequence ID" value="NZ_JAMOHR010000009.1"/>
</dbReference>
<feature type="transmembrane region" description="Helical" evidence="8">
    <location>
        <begin position="6"/>
        <end position="25"/>
    </location>
</feature>
<dbReference type="GO" id="GO:0005886">
    <property type="term" value="C:plasma membrane"/>
    <property type="evidence" value="ECO:0007669"/>
    <property type="project" value="UniProtKB-SubCell"/>
</dbReference>
<feature type="transmembrane region" description="Helical" evidence="8">
    <location>
        <begin position="289"/>
        <end position="306"/>
    </location>
</feature>
<evidence type="ECO:0000313" key="9">
    <source>
        <dbReference type="EMBL" id="PNF59078.1"/>
    </source>
</evidence>
<keyword evidence="5 8" id="KW-1133">Transmembrane helix</keyword>
<gene>
    <name evidence="9" type="ORF">CXK99_12470</name>
</gene>
<dbReference type="InterPro" id="IPR000715">
    <property type="entry name" value="Glycosyl_transferase_4"/>
</dbReference>